<reference evidence="1" key="1">
    <citation type="journal article" date="2015" name="Nature">
        <title>Complex archaea that bridge the gap between prokaryotes and eukaryotes.</title>
        <authorList>
            <person name="Spang A."/>
            <person name="Saw J.H."/>
            <person name="Jorgensen S.L."/>
            <person name="Zaremba-Niedzwiedzka K."/>
            <person name="Martijn J."/>
            <person name="Lind A.E."/>
            <person name="van Eijk R."/>
            <person name="Schleper C."/>
            <person name="Guy L."/>
            <person name="Ettema T.J."/>
        </authorList>
    </citation>
    <scope>NUCLEOTIDE SEQUENCE</scope>
</reference>
<comment type="caution">
    <text evidence="1">The sequence shown here is derived from an EMBL/GenBank/DDBJ whole genome shotgun (WGS) entry which is preliminary data.</text>
</comment>
<name>A0A0F9EEL3_9ZZZZ</name>
<proteinExistence type="predicted"/>
<sequence length="292" mass="31363">MANVTVTTAAVFIPEMWRDAILNYAERRFRLKNQVTDLSSEVSSGAKRGDTIHTPRVTEETAVSKTAGSNVIFVANTDGETDLVVNQHFYSAKLIEDVVRVQESAALFNGYARSMGYAMAKKIENFIALLVQSSTANDTALSTDNTMTAALLRSGIKKLYDLGVDTTMPGRGVQLYGGPATYLSILGLDQFVSWEKIGPAEASGNKTGIVGEVYGIPTSQSTDWDEDGGTGDEVASIFTKESVWYAEQILRVQSDYSIDALGTKVVADALFGGVLQQTAAATASQIVNFTNP</sequence>
<organism evidence="1">
    <name type="scientific">marine sediment metagenome</name>
    <dbReference type="NCBI Taxonomy" id="412755"/>
    <lineage>
        <taxon>unclassified sequences</taxon>
        <taxon>metagenomes</taxon>
        <taxon>ecological metagenomes</taxon>
    </lineage>
</organism>
<protein>
    <submittedName>
        <fullName evidence="1">Uncharacterized protein</fullName>
    </submittedName>
</protein>
<gene>
    <name evidence="1" type="ORF">LCGC14_2162420</name>
</gene>
<accession>A0A0F9EEL3</accession>
<dbReference type="AlphaFoldDB" id="A0A0F9EEL3"/>
<dbReference type="EMBL" id="LAZR01027766">
    <property type="protein sequence ID" value="KKL64696.1"/>
    <property type="molecule type" value="Genomic_DNA"/>
</dbReference>
<evidence type="ECO:0000313" key="1">
    <source>
        <dbReference type="EMBL" id="KKL64696.1"/>
    </source>
</evidence>